<evidence type="ECO:0000256" key="3">
    <source>
        <dbReference type="ARBA" id="ARBA00022475"/>
    </source>
</evidence>
<keyword evidence="2 7" id="KW-0813">Transport</keyword>
<feature type="transmembrane region" description="Helical" evidence="7">
    <location>
        <begin position="187"/>
        <end position="207"/>
    </location>
</feature>
<feature type="transmembrane region" description="Helical" evidence="7">
    <location>
        <begin position="103"/>
        <end position="126"/>
    </location>
</feature>
<keyword evidence="3" id="KW-1003">Cell membrane</keyword>
<evidence type="ECO:0000256" key="5">
    <source>
        <dbReference type="ARBA" id="ARBA00022989"/>
    </source>
</evidence>
<gene>
    <name evidence="9" type="ORF">EDC65_3312</name>
</gene>
<name>A0A3N1L053_9PROT</name>
<dbReference type="GO" id="GO:0055085">
    <property type="term" value="P:transmembrane transport"/>
    <property type="evidence" value="ECO:0007669"/>
    <property type="project" value="InterPro"/>
</dbReference>
<proteinExistence type="inferred from homology"/>
<protein>
    <submittedName>
        <fullName evidence="9">Peptide/nickel transport system permease protein</fullName>
    </submittedName>
</protein>
<keyword evidence="6 7" id="KW-0472">Membrane</keyword>
<dbReference type="CDD" id="cd06261">
    <property type="entry name" value="TM_PBP2"/>
    <property type="match status" value="1"/>
</dbReference>
<dbReference type="Proteomes" id="UP000278222">
    <property type="component" value="Unassembled WGS sequence"/>
</dbReference>
<evidence type="ECO:0000313" key="9">
    <source>
        <dbReference type="EMBL" id="ROP83968.1"/>
    </source>
</evidence>
<sequence>MRLLLFLLGWMVKAALVLLAIVVLNFCLVRLAPGDVASVLAGESGAADPDFLARTRAEFGLDRPLPAQLLTYVGNVLSLDLGVSYRTRRPVADMVLERMPATLLLTGAAFVFALLVGPALGVLAAIRARRPADTLITVAALVFYAMPIFWVGLLFILFFSVTLGWLPPFGMRSMIPPSGDLARALDTARHLVLPALTLGLFYVAIYARLTRGAMLETAGLDYVKTARAKGLPEWRVVTAHILRNAMLPIITFAGLQAGHLVGGAIVAETVFAWPGIGRLAFDALLQRDYNLLLAVFLASAVAVVLFNFITDLLLRLADPRIGAAGR</sequence>
<keyword evidence="5 7" id="KW-1133">Transmembrane helix</keyword>
<dbReference type="InterPro" id="IPR000515">
    <property type="entry name" value="MetI-like"/>
</dbReference>
<evidence type="ECO:0000256" key="1">
    <source>
        <dbReference type="ARBA" id="ARBA00004651"/>
    </source>
</evidence>
<comment type="subcellular location">
    <subcellularLocation>
        <location evidence="1 7">Cell membrane</location>
        <topology evidence="1 7">Multi-pass membrane protein</topology>
    </subcellularLocation>
</comment>
<keyword evidence="10" id="KW-1185">Reference proteome</keyword>
<dbReference type="AlphaFoldDB" id="A0A3N1L053"/>
<dbReference type="Pfam" id="PF19300">
    <property type="entry name" value="BPD_transp_1_N"/>
    <property type="match status" value="1"/>
</dbReference>
<dbReference type="InterPro" id="IPR045621">
    <property type="entry name" value="BPD_transp_1_N"/>
</dbReference>
<organism evidence="9 10">
    <name type="scientific">Stella humosa</name>
    <dbReference type="NCBI Taxonomy" id="94"/>
    <lineage>
        <taxon>Bacteria</taxon>
        <taxon>Pseudomonadati</taxon>
        <taxon>Pseudomonadota</taxon>
        <taxon>Alphaproteobacteria</taxon>
        <taxon>Rhodospirillales</taxon>
        <taxon>Stellaceae</taxon>
        <taxon>Stella</taxon>
    </lineage>
</organism>
<evidence type="ECO:0000256" key="6">
    <source>
        <dbReference type="ARBA" id="ARBA00023136"/>
    </source>
</evidence>
<evidence type="ECO:0000259" key="8">
    <source>
        <dbReference type="PROSITE" id="PS50928"/>
    </source>
</evidence>
<comment type="similarity">
    <text evidence="7">Belongs to the binding-protein-dependent transport system permease family.</text>
</comment>
<dbReference type="RefSeq" id="WP_123691500.1">
    <property type="nucleotide sequence ID" value="NZ_AP019700.1"/>
</dbReference>
<dbReference type="EMBL" id="RJKX01000015">
    <property type="protein sequence ID" value="ROP83968.1"/>
    <property type="molecule type" value="Genomic_DNA"/>
</dbReference>
<evidence type="ECO:0000256" key="4">
    <source>
        <dbReference type="ARBA" id="ARBA00022692"/>
    </source>
</evidence>
<dbReference type="SUPFAM" id="SSF161098">
    <property type="entry name" value="MetI-like"/>
    <property type="match status" value="1"/>
</dbReference>
<dbReference type="PANTHER" id="PTHR43163:SF9">
    <property type="entry name" value="ABC TRANSPORTER PERMEASE PROTEIN"/>
    <property type="match status" value="1"/>
</dbReference>
<dbReference type="Pfam" id="PF00528">
    <property type="entry name" value="BPD_transp_1"/>
    <property type="match status" value="1"/>
</dbReference>
<feature type="transmembrane region" description="Helical" evidence="7">
    <location>
        <begin position="291"/>
        <end position="314"/>
    </location>
</feature>
<dbReference type="PROSITE" id="PS50928">
    <property type="entry name" value="ABC_TM1"/>
    <property type="match status" value="1"/>
</dbReference>
<dbReference type="PANTHER" id="PTHR43163">
    <property type="entry name" value="DIPEPTIDE TRANSPORT SYSTEM PERMEASE PROTEIN DPPB-RELATED"/>
    <property type="match status" value="1"/>
</dbReference>
<evidence type="ECO:0000256" key="7">
    <source>
        <dbReference type="RuleBase" id="RU363032"/>
    </source>
</evidence>
<evidence type="ECO:0000313" key="10">
    <source>
        <dbReference type="Proteomes" id="UP000278222"/>
    </source>
</evidence>
<feature type="domain" description="ABC transmembrane type-1" evidence="8">
    <location>
        <begin position="99"/>
        <end position="314"/>
    </location>
</feature>
<keyword evidence="4 7" id="KW-0812">Transmembrane</keyword>
<accession>A0A3N1L053</accession>
<dbReference type="InterPro" id="IPR035906">
    <property type="entry name" value="MetI-like_sf"/>
</dbReference>
<feature type="transmembrane region" description="Helical" evidence="7">
    <location>
        <begin position="138"/>
        <end position="167"/>
    </location>
</feature>
<evidence type="ECO:0000256" key="2">
    <source>
        <dbReference type="ARBA" id="ARBA00022448"/>
    </source>
</evidence>
<feature type="transmembrane region" description="Helical" evidence="7">
    <location>
        <begin position="245"/>
        <end position="271"/>
    </location>
</feature>
<reference evidence="9 10" key="1">
    <citation type="submission" date="2018-11" db="EMBL/GenBank/DDBJ databases">
        <title>Genomic Encyclopedia of Type Strains, Phase IV (KMG-IV): sequencing the most valuable type-strain genomes for metagenomic binning, comparative biology and taxonomic classification.</title>
        <authorList>
            <person name="Goeker M."/>
        </authorList>
    </citation>
    <scope>NUCLEOTIDE SEQUENCE [LARGE SCALE GENOMIC DNA]</scope>
    <source>
        <strain evidence="9 10">DSM 5900</strain>
    </source>
</reference>
<comment type="caution">
    <text evidence="9">The sequence shown here is derived from an EMBL/GenBank/DDBJ whole genome shotgun (WGS) entry which is preliminary data.</text>
</comment>
<dbReference type="Gene3D" id="1.10.3720.10">
    <property type="entry name" value="MetI-like"/>
    <property type="match status" value="1"/>
</dbReference>
<dbReference type="OrthoDB" id="9805855at2"/>
<dbReference type="GO" id="GO:0005886">
    <property type="term" value="C:plasma membrane"/>
    <property type="evidence" value="ECO:0007669"/>
    <property type="project" value="UniProtKB-SubCell"/>
</dbReference>